<evidence type="ECO:0000256" key="4">
    <source>
        <dbReference type="ARBA" id="ARBA00023163"/>
    </source>
</evidence>
<dbReference type="OrthoDB" id="153872at2759"/>
<feature type="domain" description="TAFII55 protein conserved region" evidence="7">
    <location>
        <begin position="81"/>
        <end position="269"/>
    </location>
</feature>
<feature type="compositionally biased region" description="Basic residues" evidence="6">
    <location>
        <begin position="51"/>
        <end position="60"/>
    </location>
</feature>
<evidence type="ECO:0000256" key="6">
    <source>
        <dbReference type="SAM" id="MobiDB-lite"/>
    </source>
</evidence>
<feature type="compositionally biased region" description="Acidic residues" evidence="6">
    <location>
        <begin position="281"/>
        <end position="291"/>
    </location>
</feature>
<comment type="subcellular location">
    <subcellularLocation>
        <location evidence="1">Nucleus</location>
    </subcellularLocation>
</comment>
<protein>
    <submittedName>
        <fullName evidence="8">15610_t:CDS:1</fullName>
    </submittedName>
</protein>
<feature type="compositionally biased region" description="Low complexity" evidence="6">
    <location>
        <begin position="15"/>
        <end position="32"/>
    </location>
</feature>
<dbReference type="AlphaFoldDB" id="A0A9N9FZD1"/>
<keyword evidence="3" id="KW-0805">Transcription regulation</keyword>
<feature type="compositionally biased region" description="Basic and acidic residues" evidence="6">
    <location>
        <begin position="376"/>
        <end position="407"/>
    </location>
</feature>
<feature type="region of interest" description="Disordered" evidence="6">
    <location>
        <begin position="345"/>
        <end position="407"/>
    </location>
</feature>
<name>A0A9N9FZD1_9GLOM</name>
<organism evidence="8 9">
    <name type="scientific">Funneliformis caledonium</name>
    <dbReference type="NCBI Taxonomy" id="1117310"/>
    <lineage>
        <taxon>Eukaryota</taxon>
        <taxon>Fungi</taxon>
        <taxon>Fungi incertae sedis</taxon>
        <taxon>Mucoromycota</taxon>
        <taxon>Glomeromycotina</taxon>
        <taxon>Glomeromycetes</taxon>
        <taxon>Glomerales</taxon>
        <taxon>Glomeraceae</taxon>
        <taxon>Funneliformis</taxon>
    </lineage>
</organism>
<accession>A0A9N9FZD1</accession>
<feature type="region of interest" description="Disordered" evidence="6">
    <location>
        <begin position="268"/>
        <end position="291"/>
    </location>
</feature>
<dbReference type="EMBL" id="CAJVPQ010001751">
    <property type="protein sequence ID" value="CAG8568145.1"/>
    <property type="molecule type" value="Genomic_DNA"/>
</dbReference>
<dbReference type="InterPro" id="IPR037817">
    <property type="entry name" value="TAF7"/>
</dbReference>
<keyword evidence="4" id="KW-0804">Transcription</keyword>
<keyword evidence="9" id="KW-1185">Reference proteome</keyword>
<evidence type="ECO:0000256" key="1">
    <source>
        <dbReference type="ARBA" id="ARBA00004123"/>
    </source>
</evidence>
<dbReference type="CDD" id="cd08047">
    <property type="entry name" value="TAF7"/>
    <property type="match status" value="1"/>
</dbReference>
<sequence length="407" mass="46398">MGRPKDSKKSLVHPTTSSTVTSATAGSSKTSAPLKIKLPKLGISSKEKQKQHLAHTGTKKRPIILGKIPEDDDIEDKDVPVEEQFILRLMVPEDVKQRFREKVKSGKSIEDIGIIFKDPRRAIFTFENQKYRARLVDLPCIIEAQKTFNKIQYYKVADICQMLIVESQISSQEDEQLFTENSKSSNVDEFEWYDGLTPSLKNNVAFKQKRIRGFAKHDIYECVLLSFNKGNEPGKYYPSCQATAMSLLKIEDIEKEVEKLLHEDSLAEEVKLDSEASSSASEDDDDSVDEDPELTQIFSKREELTTEISRLEQDINNLETHFASAINPLIQGRLTSKIASAKEEISQKQQEIESYNEQAEDEENKLDESMMDNENNDGKFKENSEESENELEKLEELEDHSTSKKSE</sequence>
<gene>
    <name evidence="8" type="ORF">FCALED_LOCUS6956</name>
</gene>
<dbReference type="GO" id="GO:0016251">
    <property type="term" value="F:RNA polymerase II general transcription initiation factor activity"/>
    <property type="evidence" value="ECO:0007669"/>
    <property type="project" value="TreeGrafter"/>
</dbReference>
<evidence type="ECO:0000313" key="9">
    <source>
        <dbReference type="Proteomes" id="UP000789570"/>
    </source>
</evidence>
<evidence type="ECO:0000313" key="8">
    <source>
        <dbReference type="EMBL" id="CAG8568145.1"/>
    </source>
</evidence>
<dbReference type="PANTHER" id="PTHR12228">
    <property type="entry name" value="TRANSCRIPTION INITIATION FACTOR TFIID 55 KD SUBUNIT-RELATED"/>
    <property type="match status" value="1"/>
</dbReference>
<dbReference type="SMART" id="SM01370">
    <property type="entry name" value="TAFII55_N"/>
    <property type="match status" value="1"/>
</dbReference>
<keyword evidence="5" id="KW-0539">Nucleus</keyword>
<evidence type="ECO:0000256" key="2">
    <source>
        <dbReference type="ARBA" id="ARBA00009368"/>
    </source>
</evidence>
<feature type="region of interest" description="Disordered" evidence="6">
    <location>
        <begin position="1"/>
        <end position="60"/>
    </location>
</feature>
<dbReference type="InterPro" id="IPR006751">
    <property type="entry name" value="TAFII55_prot_cons_reg"/>
</dbReference>
<comment type="similarity">
    <text evidence="2">Belongs to the TAF7 family.</text>
</comment>
<evidence type="ECO:0000259" key="7">
    <source>
        <dbReference type="SMART" id="SM01370"/>
    </source>
</evidence>
<dbReference type="Pfam" id="PF04658">
    <property type="entry name" value="TAFII55_N"/>
    <property type="match status" value="1"/>
</dbReference>
<dbReference type="GO" id="GO:0005669">
    <property type="term" value="C:transcription factor TFIID complex"/>
    <property type="evidence" value="ECO:0007669"/>
    <property type="project" value="InterPro"/>
</dbReference>
<proteinExistence type="inferred from homology"/>
<feature type="compositionally biased region" description="Acidic residues" evidence="6">
    <location>
        <begin position="358"/>
        <end position="375"/>
    </location>
</feature>
<evidence type="ECO:0000256" key="5">
    <source>
        <dbReference type="ARBA" id="ARBA00023242"/>
    </source>
</evidence>
<reference evidence="8" key="1">
    <citation type="submission" date="2021-06" db="EMBL/GenBank/DDBJ databases">
        <authorList>
            <person name="Kallberg Y."/>
            <person name="Tangrot J."/>
            <person name="Rosling A."/>
        </authorList>
    </citation>
    <scope>NUCLEOTIDE SEQUENCE</scope>
    <source>
        <strain evidence="8">UK204</strain>
    </source>
</reference>
<dbReference type="Proteomes" id="UP000789570">
    <property type="component" value="Unassembled WGS sequence"/>
</dbReference>
<dbReference type="GO" id="GO:0051123">
    <property type="term" value="P:RNA polymerase II preinitiation complex assembly"/>
    <property type="evidence" value="ECO:0007669"/>
    <property type="project" value="TreeGrafter"/>
</dbReference>
<evidence type="ECO:0000256" key="3">
    <source>
        <dbReference type="ARBA" id="ARBA00023015"/>
    </source>
</evidence>
<comment type="caution">
    <text evidence="8">The sequence shown here is derived from an EMBL/GenBank/DDBJ whole genome shotgun (WGS) entry which is preliminary data.</text>
</comment>
<dbReference type="PANTHER" id="PTHR12228:SF0">
    <property type="entry name" value="TATA-BOX BINDING PROTEIN ASSOCIATED FACTOR 7"/>
    <property type="match status" value="1"/>
</dbReference>